<reference evidence="3" key="1">
    <citation type="journal article" date="2013" name="Genetics">
        <title>The draft genome and transcriptome of Panagrellus redivivus are shaped by the harsh demands of a free-living lifestyle.</title>
        <authorList>
            <person name="Srinivasan J."/>
            <person name="Dillman A.R."/>
            <person name="Macchietto M.G."/>
            <person name="Heikkinen L."/>
            <person name="Lakso M."/>
            <person name="Fracchia K.M."/>
            <person name="Antoshechkin I."/>
            <person name="Mortazavi A."/>
            <person name="Wong G."/>
            <person name="Sternberg P.W."/>
        </authorList>
    </citation>
    <scope>NUCLEOTIDE SEQUENCE [LARGE SCALE GENOMIC DNA]</scope>
    <source>
        <strain evidence="3">MT8872</strain>
    </source>
</reference>
<dbReference type="AlphaFoldDB" id="A0A7E4V126"/>
<reference evidence="4" key="2">
    <citation type="submission" date="2020-10" db="UniProtKB">
        <authorList>
            <consortium name="WormBaseParasite"/>
        </authorList>
    </citation>
    <scope>IDENTIFICATION</scope>
</reference>
<accession>A0A7E4V126</accession>
<evidence type="ECO:0000256" key="2">
    <source>
        <dbReference type="SAM" id="Phobius"/>
    </source>
</evidence>
<dbReference type="InterPro" id="IPR019429">
    <property type="entry name" value="7TM_GPCR_serpentine_rcpt_Sri"/>
</dbReference>
<feature type="transmembrane region" description="Helical" evidence="2">
    <location>
        <begin position="97"/>
        <end position="118"/>
    </location>
</feature>
<feature type="region of interest" description="Disordered" evidence="1">
    <location>
        <begin position="127"/>
        <end position="148"/>
    </location>
</feature>
<proteinExistence type="predicted"/>
<dbReference type="Proteomes" id="UP000492821">
    <property type="component" value="Unassembled WGS sequence"/>
</dbReference>
<protein>
    <submittedName>
        <fullName evidence="4">ADP,ATP carrier protein</fullName>
    </submittedName>
</protein>
<keyword evidence="2" id="KW-1133">Transmembrane helix</keyword>
<feature type="transmembrane region" description="Helical" evidence="2">
    <location>
        <begin position="61"/>
        <end position="85"/>
    </location>
</feature>
<evidence type="ECO:0000313" key="3">
    <source>
        <dbReference type="Proteomes" id="UP000492821"/>
    </source>
</evidence>
<dbReference type="WBParaSite" id="Pan_g15292.t1">
    <property type="protein sequence ID" value="Pan_g15292.t1"/>
    <property type="gene ID" value="Pan_g15292"/>
</dbReference>
<feature type="transmembrane region" description="Helical" evidence="2">
    <location>
        <begin position="19"/>
        <end position="40"/>
    </location>
</feature>
<keyword evidence="2" id="KW-0812">Transmembrane</keyword>
<keyword evidence="3" id="KW-1185">Reference proteome</keyword>
<evidence type="ECO:0000313" key="4">
    <source>
        <dbReference type="WBParaSite" id="Pan_g15292.t1"/>
    </source>
</evidence>
<evidence type="ECO:0000256" key="1">
    <source>
        <dbReference type="SAM" id="MobiDB-lite"/>
    </source>
</evidence>
<sequence length="158" mass="17090">MPSPAAIQVSKTVLQYYSIYSTIMVILNYSVFPILLFIVATQSGKLGHIKYFIVNQTVWNLGISSVIGIFKPVIVTPVCGGYLIGFLEERAGLKESVVCACLLLVCSIGASLGVTLTLRESAKEEIDSGAETDSYNDAHGDGTAIDEDEEFFDVELRG</sequence>
<dbReference type="Pfam" id="PF10327">
    <property type="entry name" value="7TM_GPCR_Sri"/>
    <property type="match status" value="1"/>
</dbReference>
<keyword evidence="2" id="KW-0472">Membrane</keyword>
<organism evidence="3 4">
    <name type="scientific">Panagrellus redivivus</name>
    <name type="common">Microworm</name>
    <dbReference type="NCBI Taxonomy" id="6233"/>
    <lineage>
        <taxon>Eukaryota</taxon>
        <taxon>Metazoa</taxon>
        <taxon>Ecdysozoa</taxon>
        <taxon>Nematoda</taxon>
        <taxon>Chromadorea</taxon>
        <taxon>Rhabditida</taxon>
        <taxon>Tylenchina</taxon>
        <taxon>Panagrolaimomorpha</taxon>
        <taxon>Panagrolaimoidea</taxon>
        <taxon>Panagrolaimidae</taxon>
        <taxon>Panagrellus</taxon>
    </lineage>
</organism>
<name>A0A7E4V126_PANRE</name>